<feature type="transmembrane region" description="Helical" evidence="2">
    <location>
        <begin position="595"/>
        <end position="612"/>
    </location>
</feature>
<keyword evidence="1" id="KW-0175">Coiled coil</keyword>
<feature type="transmembrane region" description="Helical" evidence="2">
    <location>
        <begin position="642"/>
        <end position="660"/>
    </location>
</feature>
<gene>
    <name evidence="3" type="ORF">OMED0929_LOCUS771</name>
</gene>
<dbReference type="InterPro" id="IPR005046">
    <property type="entry name" value="DUF285"/>
</dbReference>
<dbReference type="InterPro" id="IPR011889">
    <property type="entry name" value="Liste_lipo_26"/>
</dbReference>
<accession>A0A7S0KC44</accession>
<dbReference type="EMBL" id="HBEW01000895">
    <property type="protein sequence ID" value="CAD8576618.1"/>
    <property type="molecule type" value="Transcribed_RNA"/>
</dbReference>
<dbReference type="PANTHER" id="PTHR11319:SF35">
    <property type="entry name" value="OUTER MEMBRANE PROTEIN PMPC-RELATED"/>
    <property type="match status" value="1"/>
</dbReference>
<protein>
    <submittedName>
        <fullName evidence="3">Uncharacterized protein</fullName>
    </submittedName>
</protein>
<evidence type="ECO:0000256" key="1">
    <source>
        <dbReference type="SAM" id="Coils"/>
    </source>
</evidence>
<dbReference type="AlphaFoldDB" id="A0A7S0KC44"/>
<dbReference type="Pfam" id="PF03382">
    <property type="entry name" value="DUF285"/>
    <property type="match status" value="2"/>
</dbReference>
<evidence type="ECO:0000313" key="3">
    <source>
        <dbReference type="EMBL" id="CAD8576618.1"/>
    </source>
</evidence>
<feature type="transmembrane region" description="Helical" evidence="2">
    <location>
        <begin position="831"/>
        <end position="849"/>
    </location>
</feature>
<keyword evidence="2" id="KW-1133">Transmembrane helix</keyword>
<feature type="transmembrane region" description="Helical" evidence="2">
    <location>
        <begin position="870"/>
        <end position="888"/>
    </location>
</feature>
<organism evidence="3">
    <name type="scientific">Ostreococcus mediterraneus</name>
    <dbReference type="NCBI Taxonomy" id="1486918"/>
    <lineage>
        <taxon>Eukaryota</taxon>
        <taxon>Viridiplantae</taxon>
        <taxon>Chlorophyta</taxon>
        <taxon>Mamiellophyceae</taxon>
        <taxon>Mamiellales</taxon>
        <taxon>Bathycoccaceae</taxon>
        <taxon>Ostreococcus</taxon>
    </lineage>
</organism>
<feature type="transmembrane region" description="Helical" evidence="2">
    <location>
        <begin position="505"/>
        <end position="528"/>
    </location>
</feature>
<dbReference type="NCBIfam" id="TIGR02167">
    <property type="entry name" value="Liste_lipo_26"/>
    <property type="match status" value="3"/>
</dbReference>
<feature type="coiled-coil region" evidence="1">
    <location>
        <begin position="732"/>
        <end position="761"/>
    </location>
</feature>
<feature type="transmembrane region" description="Helical" evidence="2">
    <location>
        <begin position="900"/>
        <end position="921"/>
    </location>
</feature>
<reference evidence="3" key="1">
    <citation type="submission" date="2021-01" db="EMBL/GenBank/DDBJ databases">
        <authorList>
            <person name="Corre E."/>
            <person name="Pelletier E."/>
            <person name="Niang G."/>
            <person name="Scheremetjew M."/>
            <person name="Finn R."/>
            <person name="Kale V."/>
            <person name="Holt S."/>
            <person name="Cochrane G."/>
            <person name="Meng A."/>
            <person name="Brown T."/>
            <person name="Cohen L."/>
        </authorList>
    </citation>
    <scope>NUCLEOTIDE SEQUENCE</scope>
    <source>
        <strain evidence="3">Clade-D-RCC2572</strain>
    </source>
</reference>
<dbReference type="PANTHER" id="PTHR11319">
    <property type="entry name" value="G PROTEIN-COUPLED RECEPTOR-RELATED"/>
    <property type="match status" value="1"/>
</dbReference>
<sequence length="1118" mass="123461">MADGVKMRSSMRVRGVLERWFAVAIVRVACGASVVSAVPGYMFTNRTTLDVAISVCLADDPTGGCICANIAGGCGEAGTNNLPQWDVRGISDFSSLFQDQGNFDQNLDGWVVDDVRTMNGMFRGCAAFTHDLNTWDTSRVTDMQAMFQYAGSFDGDINGWNTGAVTDMSFMFDGANQFNKALSDWDTSAVTNMNSMFQSAFAFLGDLSRWNTAAVKDMGNMFNGVQNFNQNVDSWNTGAVTDMSFMFENCEFFQGTLSQWDVSRVQNFNNMFSGATNANPWIVDWNTASATSMASMFYRARTFNIDITGWNCQRVVDATDMFYSPDDQQFDPMSWYFKFLRLDNSTTSRDGPPTDWYQWCSNAAGTYASIEDDCVPQGPCPFPERCLAGNVACEGSTGTLCGTCLDGYYKSGDSCFVCPDNSAAMSGIAGVFVVLASYVGFKAAAVLGPVSANMIKKIVDSLQFFNISFEIDIEWPTPIQKLASWVSAFNFNIELVAPECAGMKLSWYTIFWSTTFFVPVVITALFAWRARFAQHQYDKTVEAIRSESDGERTMYWIARRGFCGGERRALASENGDKIIKALQKQYAFGSKLRKFATLVLTVLYLPIVRAAIQAFDCVGESDILIHDVDVDCSLPQHYATQAYAGLVVMAFGGGFPLYIYRQVRKIRVAGKLDDAQTLDTYGSLYEIYRREELTRAERLEIKNIAASAVATDADTVRRQPTLTRAPTRKVELDAETRAVVEKIAEEERAEEEEEVATVIAEPTQKASVRKIGTFKSMMKRSASSRGRDRAQRMRWVDVIAVNFLTFELAQKFVLVMVSSVETASSGTEDRWGGILFVHVLVATFIFFAQPWRIVTLGLGSIKVNNALNRVEFLASVCQGLVLLIGANMDESSLKNLATGILFTLIIGMLFVRSGFLFTVAVTNQMGGISKWDFSKTPEETMNKLAERFVELALEGSTVGIYALKGAVIQLRSKTRARLESTREAMLKRVADLKASGETDEQHINALYAIANEMAHAVNFITVTDYPKGPSPQERLDVILANLDKQLIAIERDAGSATAAQDRLKAYDDAVARAKTDMLVYARAEAIPELSTIAQGIRAVVLERDALSLGLSNAQYAAS</sequence>
<evidence type="ECO:0000256" key="2">
    <source>
        <dbReference type="SAM" id="Phobius"/>
    </source>
</evidence>
<keyword evidence="2" id="KW-0472">Membrane</keyword>
<feature type="transmembrane region" description="Helical" evidence="2">
    <location>
        <begin position="795"/>
        <end position="819"/>
    </location>
</feature>
<name>A0A7S0KC44_9CHLO</name>
<proteinExistence type="predicted"/>
<keyword evidence="2" id="KW-0812">Transmembrane</keyword>